<protein>
    <recommendedName>
        <fullName evidence="4">Aurora kinase A and ninein-interacting protein</fullName>
    </recommendedName>
</protein>
<dbReference type="Pfam" id="PF15334">
    <property type="entry name" value="AIB"/>
    <property type="match status" value="1"/>
</dbReference>
<dbReference type="PANTHER" id="PTHR14526">
    <property type="entry name" value="AURORA KINASE A AND NINEIN-INTERACTING PROTEIN"/>
    <property type="match status" value="1"/>
</dbReference>
<comment type="caution">
    <text evidence="2">The sequence shown here is derived from an EMBL/GenBank/DDBJ whole genome shotgun (WGS) entry which is preliminary data.</text>
</comment>
<dbReference type="GO" id="GO:0000922">
    <property type="term" value="C:spindle pole"/>
    <property type="evidence" value="ECO:0007669"/>
    <property type="project" value="TreeGrafter"/>
</dbReference>
<dbReference type="AlphaFoldDB" id="A0AAV3B2X6"/>
<feature type="region of interest" description="Disordered" evidence="1">
    <location>
        <begin position="228"/>
        <end position="249"/>
    </location>
</feature>
<dbReference type="EMBL" id="DYDO01000001">
    <property type="protein sequence ID" value="DBA33777.1"/>
    <property type="molecule type" value="Genomic_DNA"/>
</dbReference>
<dbReference type="GO" id="GO:0007051">
    <property type="term" value="P:spindle organization"/>
    <property type="evidence" value="ECO:0007669"/>
    <property type="project" value="TreeGrafter"/>
</dbReference>
<keyword evidence="3" id="KW-1185">Reference proteome</keyword>
<reference evidence="2" key="1">
    <citation type="thesis" date="2020" institute="ProQuest LLC" country="789 East Eisenhower Parkway, Ann Arbor, MI, USA">
        <title>Comparative Genomics and Chromosome Evolution.</title>
        <authorList>
            <person name="Mudd A.B."/>
        </authorList>
    </citation>
    <scope>NUCLEOTIDE SEQUENCE</scope>
    <source>
        <strain evidence="2">1538</strain>
        <tissue evidence="2">Blood</tissue>
    </source>
</reference>
<feature type="region of interest" description="Disordered" evidence="1">
    <location>
        <begin position="83"/>
        <end position="109"/>
    </location>
</feature>
<proteinExistence type="predicted"/>
<organism evidence="2 3">
    <name type="scientific">Pyxicephalus adspersus</name>
    <name type="common">African bullfrog</name>
    <dbReference type="NCBI Taxonomy" id="30357"/>
    <lineage>
        <taxon>Eukaryota</taxon>
        <taxon>Metazoa</taxon>
        <taxon>Chordata</taxon>
        <taxon>Craniata</taxon>
        <taxon>Vertebrata</taxon>
        <taxon>Euteleostomi</taxon>
        <taxon>Amphibia</taxon>
        <taxon>Batrachia</taxon>
        <taxon>Anura</taxon>
        <taxon>Neobatrachia</taxon>
        <taxon>Ranoidea</taxon>
        <taxon>Pyxicephalidae</taxon>
        <taxon>Pyxicephalinae</taxon>
        <taxon>Pyxicephalus</taxon>
    </lineage>
</organism>
<feature type="compositionally biased region" description="Polar residues" evidence="1">
    <location>
        <begin position="89"/>
        <end position="98"/>
    </location>
</feature>
<evidence type="ECO:0000313" key="3">
    <source>
        <dbReference type="Proteomes" id="UP001181693"/>
    </source>
</evidence>
<dbReference type="Proteomes" id="UP001181693">
    <property type="component" value="Unassembled WGS sequence"/>
</dbReference>
<evidence type="ECO:0000313" key="2">
    <source>
        <dbReference type="EMBL" id="DBA33777.1"/>
    </source>
</evidence>
<sequence>MKSKKRGESCVQPEECGVWLDASQLKRKSHQTLISSKLTKRFNPLLRRQHIDSATFEFTQTKTPQLCTKQTSMFAFFTPKGKKAAKPANQENTPSSLCVSGKAEENDTEPLNIGSSGSCADEASSCENTLFNPQTNTQESAQKEIYKEYINVTDSLVHPKDHLQSNSVRTETIICYSTNFSTSCTTKQHSVSLFDSSISSHYPEMLYKDLYTESQLDSQLFTQDSQGNRVIAHGSTSDKQKTRYPSGPLQDRTNALWGTVSPMKRSRQYRCDEDSLNCLFTQDSEGNMVIKH</sequence>
<dbReference type="PANTHER" id="PTHR14526:SF2">
    <property type="entry name" value="AURORA KINASE A AND NINEIN-INTERACTING PROTEIN"/>
    <property type="match status" value="1"/>
</dbReference>
<accession>A0AAV3B2X6</accession>
<evidence type="ECO:0000256" key="1">
    <source>
        <dbReference type="SAM" id="MobiDB-lite"/>
    </source>
</evidence>
<evidence type="ECO:0008006" key="4">
    <source>
        <dbReference type="Google" id="ProtNLM"/>
    </source>
</evidence>
<dbReference type="GO" id="GO:0005813">
    <property type="term" value="C:centrosome"/>
    <property type="evidence" value="ECO:0007669"/>
    <property type="project" value="TreeGrafter"/>
</dbReference>
<dbReference type="InterPro" id="IPR029286">
    <property type="entry name" value="AUNIP"/>
</dbReference>
<gene>
    <name evidence="2" type="ORF">GDO54_001415</name>
</gene>
<name>A0AAV3B2X6_PYXAD</name>